<accession>A0A1B4V2Z2</accession>
<dbReference type="Proteomes" id="UP000218899">
    <property type="component" value="Chromosome"/>
</dbReference>
<sequence length="89" mass="9394">MPIFYALIIAVAFPFSGCVREQPAPAAKEQPAAKQATPERVPLVGSDLTGRPRAAPRATMGALEAEPGSAPPASRPEGDKRLKEDRTGR</sequence>
<gene>
    <name evidence="2" type="ORF">SVA_1363</name>
</gene>
<feature type="region of interest" description="Disordered" evidence="1">
    <location>
        <begin position="22"/>
        <end position="89"/>
    </location>
</feature>
<reference evidence="2 3" key="1">
    <citation type="submission" date="2015-08" db="EMBL/GenBank/DDBJ databases">
        <title>Complete genome sequence of Sulfurifustis variabilis.</title>
        <authorList>
            <person name="Miura A."/>
            <person name="Kojima H."/>
            <person name="Fukui M."/>
        </authorList>
    </citation>
    <scope>NUCLEOTIDE SEQUENCE [LARGE SCALE GENOMIC DNA]</scope>
    <source>
        <strain evidence="3">skN76</strain>
    </source>
</reference>
<evidence type="ECO:0000256" key="1">
    <source>
        <dbReference type="SAM" id="MobiDB-lite"/>
    </source>
</evidence>
<dbReference type="AlphaFoldDB" id="A0A1B4V2Z2"/>
<proteinExistence type="predicted"/>
<protein>
    <submittedName>
        <fullName evidence="2">Uncharacterized protein</fullName>
    </submittedName>
</protein>
<feature type="compositionally biased region" description="Low complexity" evidence="1">
    <location>
        <begin position="22"/>
        <end position="36"/>
    </location>
</feature>
<dbReference type="EMBL" id="AP014936">
    <property type="protein sequence ID" value="BAU47930.1"/>
    <property type="molecule type" value="Genomic_DNA"/>
</dbReference>
<name>A0A1B4V2Z2_9GAMM</name>
<organism evidence="2 3">
    <name type="scientific">Sulfurifustis variabilis</name>
    <dbReference type="NCBI Taxonomy" id="1675686"/>
    <lineage>
        <taxon>Bacteria</taxon>
        <taxon>Pseudomonadati</taxon>
        <taxon>Pseudomonadota</taxon>
        <taxon>Gammaproteobacteria</taxon>
        <taxon>Acidiferrobacterales</taxon>
        <taxon>Acidiferrobacteraceae</taxon>
        <taxon>Sulfurifustis</taxon>
    </lineage>
</organism>
<evidence type="ECO:0000313" key="3">
    <source>
        <dbReference type="Proteomes" id="UP000218899"/>
    </source>
</evidence>
<feature type="compositionally biased region" description="Basic and acidic residues" evidence="1">
    <location>
        <begin position="76"/>
        <end position="89"/>
    </location>
</feature>
<dbReference type="KEGG" id="sva:SVA_1363"/>
<evidence type="ECO:0000313" key="2">
    <source>
        <dbReference type="EMBL" id="BAU47930.1"/>
    </source>
</evidence>
<keyword evidence="3" id="KW-1185">Reference proteome</keyword>